<evidence type="ECO:0000313" key="2">
    <source>
        <dbReference type="Proteomes" id="UP000034562"/>
    </source>
</evidence>
<comment type="caution">
    <text evidence="1">The sequence shown here is derived from an EMBL/GenBank/DDBJ whole genome shotgun (WGS) entry which is preliminary data.</text>
</comment>
<proteinExistence type="predicted"/>
<protein>
    <submittedName>
        <fullName evidence="1">Uncharacterized protein</fullName>
    </submittedName>
</protein>
<dbReference type="STRING" id="1618563.UU12_C0023G0007"/>
<evidence type="ECO:0000313" key="1">
    <source>
        <dbReference type="EMBL" id="KKR70334.1"/>
    </source>
</evidence>
<sequence>MNAYSIFSKLRGYFFPLDRLYAFDNNNFEMIESAVKHKSIEEVVEDAKRGIAFSVDRAVLNGDLAELPEAQQRIIVAMAHDIRAAYANDCVIPTTAEMAQVNADFVRNHQSRAINFFFKADGKNLKQQILDSRK</sequence>
<accession>A0A0G0SZZ3</accession>
<dbReference type="AlphaFoldDB" id="A0A0G0SZZ3"/>
<gene>
    <name evidence="1" type="ORF">UU12_C0023G0007</name>
</gene>
<dbReference type="Proteomes" id="UP000034562">
    <property type="component" value="Unassembled WGS sequence"/>
</dbReference>
<name>A0A0G0SZZ3_9BACT</name>
<organism evidence="1 2">
    <name type="scientific">Candidatus Woesebacteria bacterium GW2011_GWA2_40_7b</name>
    <dbReference type="NCBI Taxonomy" id="1618563"/>
    <lineage>
        <taxon>Bacteria</taxon>
        <taxon>Candidatus Woeseibacteriota</taxon>
    </lineage>
</organism>
<reference evidence="1 2" key="1">
    <citation type="journal article" date="2015" name="Nature">
        <title>rRNA introns, odd ribosomes, and small enigmatic genomes across a large radiation of phyla.</title>
        <authorList>
            <person name="Brown C.T."/>
            <person name="Hug L.A."/>
            <person name="Thomas B.C."/>
            <person name="Sharon I."/>
            <person name="Castelle C.J."/>
            <person name="Singh A."/>
            <person name="Wilkins M.J."/>
            <person name="Williams K.H."/>
            <person name="Banfield J.F."/>
        </authorList>
    </citation>
    <scope>NUCLEOTIDE SEQUENCE [LARGE SCALE GENOMIC DNA]</scope>
</reference>
<dbReference type="EMBL" id="LBZK01000023">
    <property type="protein sequence ID" value="KKR70334.1"/>
    <property type="molecule type" value="Genomic_DNA"/>
</dbReference>